<dbReference type="PANTHER" id="PTHR11351">
    <property type="entry name" value="ACYL-COA DESATURASE"/>
    <property type="match status" value="1"/>
</dbReference>
<gene>
    <name evidence="10" type="ORF">PM001_LOCUS30644</name>
</gene>
<reference evidence="10" key="1">
    <citation type="submission" date="2024-01" db="EMBL/GenBank/DDBJ databases">
        <authorList>
            <person name="Webb A."/>
        </authorList>
    </citation>
    <scope>NUCLEOTIDE SEQUENCE</scope>
    <source>
        <strain evidence="10">Pm1</strain>
    </source>
</reference>
<keyword evidence="7" id="KW-0443">Lipid metabolism</keyword>
<evidence type="ECO:0000256" key="4">
    <source>
        <dbReference type="ARBA" id="ARBA00022832"/>
    </source>
</evidence>
<evidence type="ECO:0000256" key="5">
    <source>
        <dbReference type="ARBA" id="ARBA00022989"/>
    </source>
</evidence>
<evidence type="ECO:0000256" key="1">
    <source>
        <dbReference type="ARBA" id="ARBA00004141"/>
    </source>
</evidence>
<evidence type="ECO:0000256" key="6">
    <source>
        <dbReference type="ARBA" id="ARBA00023002"/>
    </source>
</evidence>
<accession>A0AAV1VIF1</accession>
<dbReference type="GO" id="GO:0006636">
    <property type="term" value="P:unsaturated fatty acid biosynthetic process"/>
    <property type="evidence" value="ECO:0007669"/>
    <property type="project" value="TreeGrafter"/>
</dbReference>
<dbReference type="Proteomes" id="UP001162060">
    <property type="component" value="Unassembled WGS sequence"/>
</dbReference>
<evidence type="ECO:0000313" key="10">
    <source>
        <dbReference type="EMBL" id="CAK7945494.1"/>
    </source>
</evidence>
<evidence type="ECO:0000256" key="2">
    <source>
        <dbReference type="ARBA" id="ARBA00009295"/>
    </source>
</evidence>
<keyword evidence="5" id="KW-1133">Transmembrane helix</keyword>
<comment type="similarity">
    <text evidence="2 9">Belongs to the fatty acid desaturase type 1 family.</text>
</comment>
<evidence type="ECO:0000256" key="7">
    <source>
        <dbReference type="ARBA" id="ARBA00023098"/>
    </source>
</evidence>
<dbReference type="GO" id="GO:0005506">
    <property type="term" value="F:iron ion binding"/>
    <property type="evidence" value="ECO:0007669"/>
    <property type="project" value="TreeGrafter"/>
</dbReference>
<protein>
    <recommendedName>
        <fullName evidence="12">Fatty acid desaturase domain-containing protein</fullName>
    </recommendedName>
</protein>
<evidence type="ECO:0008006" key="12">
    <source>
        <dbReference type="Google" id="ProtNLM"/>
    </source>
</evidence>
<dbReference type="PANTHER" id="PTHR11351:SF101">
    <property type="entry name" value="FATTY ACID DESATURASE DOMAIN-CONTAINING PROTEIN"/>
    <property type="match status" value="1"/>
</dbReference>
<proteinExistence type="inferred from homology"/>
<dbReference type="EMBL" id="CAKLBY020000331">
    <property type="protein sequence ID" value="CAK7945494.1"/>
    <property type="molecule type" value="Genomic_DNA"/>
</dbReference>
<evidence type="ECO:0000256" key="9">
    <source>
        <dbReference type="RuleBase" id="RU000581"/>
    </source>
</evidence>
<keyword evidence="6 9" id="KW-0560">Oxidoreductase</keyword>
<keyword evidence="8" id="KW-0472">Membrane</keyword>
<comment type="cofactor">
    <cofactor evidence="9">
        <name>Fe(2+)</name>
        <dbReference type="ChEBI" id="CHEBI:29033"/>
    </cofactor>
</comment>
<dbReference type="GO" id="GO:0004768">
    <property type="term" value="F:stearoyl-CoA 9-desaturase activity"/>
    <property type="evidence" value="ECO:0007669"/>
    <property type="project" value="TreeGrafter"/>
</dbReference>
<dbReference type="AlphaFoldDB" id="A0AAV1VIF1"/>
<dbReference type="PRINTS" id="PR00075">
    <property type="entry name" value="FACDDSATRASE"/>
</dbReference>
<organism evidence="10 11">
    <name type="scientific">Peronospora matthiolae</name>
    <dbReference type="NCBI Taxonomy" id="2874970"/>
    <lineage>
        <taxon>Eukaryota</taxon>
        <taxon>Sar</taxon>
        <taxon>Stramenopiles</taxon>
        <taxon>Oomycota</taxon>
        <taxon>Peronosporomycetes</taxon>
        <taxon>Peronosporales</taxon>
        <taxon>Peronosporaceae</taxon>
        <taxon>Peronospora</taxon>
    </lineage>
</organism>
<keyword evidence="9" id="KW-0444">Lipid biosynthesis</keyword>
<keyword evidence="3 9" id="KW-0812">Transmembrane</keyword>
<dbReference type="InterPro" id="IPR015876">
    <property type="entry name" value="Acyl-CoA_DS"/>
</dbReference>
<dbReference type="GO" id="GO:0005789">
    <property type="term" value="C:endoplasmic reticulum membrane"/>
    <property type="evidence" value="ECO:0007669"/>
    <property type="project" value="TreeGrafter"/>
</dbReference>
<name>A0AAV1VIF1_9STRA</name>
<keyword evidence="9" id="KW-0275">Fatty acid biosynthesis</keyword>
<comment type="caution">
    <text evidence="10">The sequence shown here is derived from an EMBL/GenBank/DDBJ whole genome shotgun (WGS) entry which is preliminary data.</text>
</comment>
<keyword evidence="4" id="KW-0276">Fatty acid metabolism</keyword>
<evidence type="ECO:0000256" key="3">
    <source>
        <dbReference type="ARBA" id="ARBA00022692"/>
    </source>
</evidence>
<comment type="domain">
    <text evidence="9">The histidine box domains are involved in binding the catalytic metal ions.</text>
</comment>
<comment type="subcellular location">
    <subcellularLocation>
        <location evidence="1">Membrane</location>
        <topology evidence="1">Multi-pass membrane protein</topology>
    </subcellularLocation>
</comment>
<evidence type="ECO:0000313" key="11">
    <source>
        <dbReference type="Proteomes" id="UP001162060"/>
    </source>
</evidence>
<evidence type="ECO:0000256" key="8">
    <source>
        <dbReference type="ARBA" id="ARBA00023136"/>
    </source>
</evidence>
<sequence length="83" mass="9386">MCYFVPTAMGSCLFSSASSGFWVGGIFRHVWVLHMTWMVNSVAHFLGYKPYDLKIRAVENLFVALGALGEGYHNYHHKLCGTR</sequence>